<dbReference type="InterPro" id="IPR011856">
    <property type="entry name" value="tRNA_endonuc-like_dom_sf"/>
</dbReference>
<keyword evidence="4" id="KW-1185">Reference proteome</keyword>
<dbReference type="InterPro" id="IPR053148">
    <property type="entry name" value="PD-DEXK-like_domain"/>
</dbReference>
<name>A0ABV8A936_9DEIO</name>
<comment type="caution">
    <text evidence="3">The sequence shown here is derived from an EMBL/GenBank/DDBJ whole genome shotgun (WGS) entry which is preliminary data.</text>
</comment>
<dbReference type="Gene3D" id="3.40.1350.10">
    <property type="match status" value="1"/>
</dbReference>
<dbReference type="Pfam" id="PF17761">
    <property type="entry name" value="DUF1016_N"/>
    <property type="match status" value="1"/>
</dbReference>
<sequence length="345" mass="39198">MSAPQLPDGYATLLGDLKQQIRSAQIRAALSVNRELIHLYWRIGQVLVERQKNARWGAKVLDQLSADLRQEFPDMKGFSTTNLKYMRSFAAAYPDLQIGQQSVDQLPWGHLVSLLNTVKDPAQREWYARATIQHGWSRNVLIHQIESRLIERQGKASTNFDRALPAPQSELAQQLLKDPYNFDFLSLHDEAVERDLEKGLLAHLRDFMLELGVGFAFLGSQVHLEVAGQDYYLDLLFYHVKLRCYVVIDLKMRTFKPEYVGKMNFYLNVVDDQMRHEQDAPTIGLILCKTQDSVTAEYALRGVDKPLGIASYQLAESLPADLKGQLPSIQELEAELATLQPEGDA</sequence>
<dbReference type="RefSeq" id="WP_380077366.1">
    <property type="nucleotide sequence ID" value="NZ_JBHRZF010000113.1"/>
</dbReference>
<evidence type="ECO:0000313" key="4">
    <source>
        <dbReference type="Proteomes" id="UP001595748"/>
    </source>
</evidence>
<dbReference type="Pfam" id="PF06250">
    <property type="entry name" value="YhcG_C"/>
    <property type="match status" value="1"/>
</dbReference>
<evidence type="ECO:0000259" key="1">
    <source>
        <dbReference type="Pfam" id="PF06250"/>
    </source>
</evidence>
<organism evidence="3 4">
    <name type="scientific">Deinococcus antarcticus</name>
    <dbReference type="NCBI Taxonomy" id="1298767"/>
    <lineage>
        <taxon>Bacteria</taxon>
        <taxon>Thermotogati</taxon>
        <taxon>Deinococcota</taxon>
        <taxon>Deinococci</taxon>
        <taxon>Deinococcales</taxon>
        <taxon>Deinococcaceae</taxon>
        <taxon>Deinococcus</taxon>
    </lineage>
</organism>
<dbReference type="EMBL" id="JBHRZF010000113">
    <property type="protein sequence ID" value="MFC3860948.1"/>
    <property type="molecule type" value="Genomic_DNA"/>
</dbReference>
<dbReference type="InterPro" id="IPR009362">
    <property type="entry name" value="YhcG_C"/>
</dbReference>
<feature type="domain" description="YhcG N-terminal" evidence="2">
    <location>
        <begin position="16"/>
        <end position="152"/>
    </location>
</feature>
<reference evidence="4" key="1">
    <citation type="journal article" date="2019" name="Int. J. Syst. Evol. Microbiol.">
        <title>The Global Catalogue of Microorganisms (GCM) 10K type strain sequencing project: providing services to taxonomists for standard genome sequencing and annotation.</title>
        <authorList>
            <consortium name="The Broad Institute Genomics Platform"/>
            <consortium name="The Broad Institute Genome Sequencing Center for Infectious Disease"/>
            <person name="Wu L."/>
            <person name="Ma J."/>
        </authorList>
    </citation>
    <scope>NUCLEOTIDE SEQUENCE [LARGE SCALE GENOMIC DNA]</scope>
    <source>
        <strain evidence="4">CCTCC AB 2013263</strain>
    </source>
</reference>
<proteinExistence type="predicted"/>
<dbReference type="PANTHER" id="PTHR30547">
    <property type="entry name" value="UNCHARACTERIZED PROTEIN YHCG-RELATED"/>
    <property type="match status" value="1"/>
</dbReference>
<evidence type="ECO:0000259" key="2">
    <source>
        <dbReference type="Pfam" id="PF17761"/>
    </source>
</evidence>
<feature type="domain" description="YhcG PDDEXK nuclease" evidence="1">
    <location>
        <begin position="173"/>
        <end position="327"/>
    </location>
</feature>
<protein>
    <submittedName>
        <fullName evidence="3">YhcG family protein</fullName>
    </submittedName>
</protein>
<gene>
    <name evidence="3" type="ORF">ACFOPQ_09255</name>
</gene>
<dbReference type="InterPro" id="IPR041527">
    <property type="entry name" value="YhcG_N"/>
</dbReference>
<dbReference type="Proteomes" id="UP001595748">
    <property type="component" value="Unassembled WGS sequence"/>
</dbReference>
<dbReference type="PANTHER" id="PTHR30547:SF0">
    <property type="entry name" value="BLR8175 PROTEIN"/>
    <property type="match status" value="1"/>
</dbReference>
<evidence type="ECO:0000313" key="3">
    <source>
        <dbReference type="EMBL" id="MFC3860948.1"/>
    </source>
</evidence>
<accession>A0ABV8A936</accession>